<sequence>MRCGAARRTMSGGESAMGIHPLVILAIGIATVIGMILVLRLNAFIALISSAMLVSLMAPGPIAEKIGRVASAFGATAGNIGVVIALAAVIGTCLMESGAADRIVRFFLGLLGEKRAATALMGSGFVLAVPVFFDTVFYLLVPLGRSLYRRTGTHYLKYVLAIACGGAITHTLVPPTPGPLLMAANLGIDLGAMILIGVAVALPSAVVGLAFCGWADRRMPVPMRSVSGMAEPAPPGDDQLPPLWLAILPVALPVILITTNTVLKTVADSEHAARMVAEDVLSPEGFMEPLSRADLIPGTPRARLRDLMAEAGLEAPSAEAIAAAVNERVLLVRDAGRALGSGNLSRMSDAEVERANRLVLEEIYPEGVLRRQVWETPTRRVSDAAALVGDPNFALLVSAAVGLLILVRQRGTTREELARMVEHSLMSAGVIILITAAGGAFGAMLAQAQIGAVIEGAFGPGDGGGSSGGAAPSGLILMLVGFLVSAVLKVAQGSSTVAMITASGIIAALVPADAAAALGYHPAYLATAIGSGSLIGSWMNDSGFWVFAKMSGLTEAEALKSWTPLLLILGGVGLVISVLLAMVLPLAGLA</sequence>
<keyword evidence="2" id="KW-0813">Transport</keyword>
<keyword evidence="4 8" id="KW-0812">Transmembrane</keyword>
<reference evidence="9 10" key="1">
    <citation type="submission" date="2018-12" db="EMBL/GenBank/DDBJ databases">
        <authorList>
            <person name="Toschakov S.V."/>
        </authorList>
    </citation>
    <scope>NUCLEOTIDE SEQUENCE [LARGE SCALE GENOMIC DNA]</scope>
    <source>
        <strain evidence="9 10">GM2012</strain>
    </source>
</reference>
<dbReference type="GO" id="GO:0015128">
    <property type="term" value="F:gluconate transmembrane transporter activity"/>
    <property type="evidence" value="ECO:0007669"/>
    <property type="project" value="InterPro"/>
</dbReference>
<protein>
    <submittedName>
        <fullName evidence="9">Gluconate permease</fullName>
    </submittedName>
</protein>
<evidence type="ECO:0000256" key="8">
    <source>
        <dbReference type="SAM" id="Phobius"/>
    </source>
</evidence>
<evidence type="ECO:0000256" key="3">
    <source>
        <dbReference type="ARBA" id="ARBA00022475"/>
    </source>
</evidence>
<name>A0A432MG59_9BACT</name>
<feature type="transmembrane region" description="Helical" evidence="8">
    <location>
        <begin position="384"/>
        <end position="407"/>
    </location>
</feature>
<dbReference type="PANTHER" id="PTHR30354">
    <property type="entry name" value="GNT FAMILY GLUCONATE TRANSPORTER"/>
    <property type="match status" value="1"/>
</dbReference>
<evidence type="ECO:0000256" key="1">
    <source>
        <dbReference type="ARBA" id="ARBA00004651"/>
    </source>
</evidence>
<dbReference type="Pfam" id="PF02447">
    <property type="entry name" value="GntP_permease"/>
    <property type="match status" value="2"/>
</dbReference>
<evidence type="ECO:0000256" key="6">
    <source>
        <dbReference type="ARBA" id="ARBA00023136"/>
    </source>
</evidence>
<keyword evidence="10" id="KW-1185">Reference proteome</keyword>
<dbReference type="EMBL" id="RYZH01000041">
    <property type="protein sequence ID" value="RUL85302.1"/>
    <property type="molecule type" value="Genomic_DNA"/>
</dbReference>
<feature type="transmembrane region" description="Helical" evidence="8">
    <location>
        <begin position="428"/>
        <end position="450"/>
    </location>
</feature>
<keyword evidence="6 8" id="KW-0472">Membrane</keyword>
<feature type="transmembrane region" description="Helical" evidence="8">
    <location>
        <begin position="75"/>
        <end position="99"/>
    </location>
</feature>
<dbReference type="InterPro" id="IPR003474">
    <property type="entry name" value="Glcn_transporter"/>
</dbReference>
<evidence type="ECO:0000256" key="5">
    <source>
        <dbReference type="ARBA" id="ARBA00022989"/>
    </source>
</evidence>
<dbReference type="PANTHER" id="PTHR30354:SF22">
    <property type="entry name" value="HIGH-AFFINITY GLUCONATE TRANSPORTER"/>
    <property type="match status" value="1"/>
</dbReference>
<comment type="similarity">
    <text evidence="7">Belongs to the GntP permease family.</text>
</comment>
<proteinExistence type="inferred from homology"/>
<comment type="caution">
    <text evidence="9">The sequence shown here is derived from an EMBL/GenBank/DDBJ whole genome shotgun (WGS) entry which is preliminary data.</text>
</comment>
<feature type="transmembrane region" description="Helical" evidence="8">
    <location>
        <begin position="21"/>
        <end position="38"/>
    </location>
</feature>
<dbReference type="Proteomes" id="UP000280296">
    <property type="component" value="Unassembled WGS sequence"/>
</dbReference>
<comment type="subcellular location">
    <subcellularLocation>
        <location evidence="1">Cell membrane</location>
        <topology evidence="1">Multi-pass membrane protein</topology>
    </subcellularLocation>
</comment>
<dbReference type="AlphaFoldDB" id="A0A432MG59"/>
<reference evidence="9 10" key="2">
    <citation type="submission" date="2019-01" db="EMBL/GenBank/DDBJ databases">
        <title>Tautonia sociabilis, a novel thermotolerant planctomycete of Isosphaeraceae family, isolated from a 4000 m deep subterranean habitat.</title>
        <authorList>
            <person name="Kovaleva O.L."/>
            <person name="Elcheninov A.G."/>
            <person name="Van Heerden E."/>
            <person name="Toshchakov S.V."/>
            <person name="Novikov A."/>
            <person name="Bonch-Osmolovskaya E.A."/>
            <person name="Kublanov I.V."/>
        </authorList>
    </citation>
    <scope>NUCLEOTIDE SEQUENCE [LARGE SCALE GENOMIC DNA]</scope>
    <source>
        <strain evidence="9 10">GM2012</strain>
    </source>
</reference>
<keyword evidence="3" id="KW-1003">Cell membrane</keyword>
<gene>
    <name evidence="9" type="ORF">TsocGM_19000</name>
</gene>
<feature type="transmembrane region" description="Helical" evidence="8">
    <location>
        <begin position="155"/>
        <end position="173"/>
    </location>
</feature>
<feature type="transmembrane region" description="Helical" evidence="8">
    <location>
        <begin position="193"/>
        <end position="215"/>
    </location>
</feature>
<evidence type="ECO:0000313" key="9">
    <source>
        <dbReference type="EMBL" id="RUL85302.1"/>
    </source>
</evidence>
<feature type="transmembrane region" description="Helical" evidence="8">
    <location>
        <begin position="243"/>
        <end position="263"/>
    </location>
</feature>
<feature type="transmembrane region" description="Helical" evidence="8">
    <location>
        <begin position="497"/>
        <end position="518"/>
    </location>
</feature>
<evidence type="ECO:0000256" key="7">
    <source>
        <dbReference type="ARBA" id="ARBA00049663"/>
    </source>
</evidence>
<evidence type="ECO:0000256" key="4">
    <source>
        <dbReference type="ARBA" id="ARBA00022692"/>
    </source>
</evidence>
<evidence type="ECO:0000256" key="2">
    <source>
        <dbReference type="ARBA" id="ARBA00022448"/>
    </source>
</evidence>
<feature type="transmembrane region" description="Helical" evidence="8">
    <location>
        <begin position="44"/>
        <end position="63"/>
    </location>
</feature>
<evidence type="ECO:0000313" key="10">
    <source>
        <dbReference type="Proteomes" id="UP000280296"/>
    </source>
</evidence>
<accession>A0A432MG59</accession>
<feature type="transmembrane region" description="Helical" evidence="8">
    <location>
        <begin position="565"/>
        <end position="587"/>
    </location>
</feature>
<dbReference type="OrthoDB" id="9787129at2"/>
<organism evidence="9 10">
    <name type="scientific">Tautonia sociabilis</name>
    <dbReference type="NCBI Taxonomy" id="2080755"/>
    <lineage>
        <taxon>Bacteria</taxon>
        <taxon>Pseudomonadati</taxon>
        <taxon>Planctomycetota</taxon>
        <taxon>Planctomycetia</taxon>
        <taxon>Isosphaerales</taxon>
        <taxon>Isosphaeraceae</taxon>
        <taxon>Tautonia</taxon>
    </lineage>
</organism>
<dbReference type="GO" id="GO:0005886">
    <property type="term" value="C:plasma membrane"/>
    <property type="evidence" value="ECO:0007669"/>
    <property type="project" value="UniProtKB-SubCell"/>
</dbReference>
<keyword evidence="5 8" id="KW-1133">Transmembrane helix</keyword>
<feature type="transmembrane region" description="Helical" evidence="8">
    <location>
        <begin position="119"/>
        <end position="143"/>
    </location>
</feature>
<feature type="transmembrane region" description="Helical" evidence="8">
    <location>
        <begin position="524"/>
        <end position="544"/>
    </location>
</feature>
<feature type="transmembrane region" description="Helical" evidence="8">
    <location>
        <begin position="470"/>
        <end position="490"/>
    </location>
</feature>